<evidence type="ECO:0000313" key="9">
    <source>
        <dbReference type="Proteomes" id="UP000028725"/>
    </source>
</evidence>
<keyword evidence="5" id="KW-0808">Transferase</keyword>
<accession>A0A085W754</accession>
<dbReference type="GO" id="GO:0009032">
    <property type="term" value="F:thymidine phosphorylase activity"/>
    <property type="evidence" value="ECO:0007669"/>
    <property type="project" value="UniProtKB-EC"/>
</dbReference>
<evidence type="ECO:0000256" key="5">
    <source>
        <dbReference type="ARBA" id="ARBA00022679"/>
    </source>
</evidence>
<dbReference type="Pfam" id="PF02885">
    <property type="entry name" value="Glycos_trans_3N"/>
    <property type="match status" value="1"/>
</dbReference>
<dbReference type="InterPro" id="IPR035902">
    <property type="entry name" value="Nuc_phospho_transferase"/>
</dbReference>
<dbReference type="PROSITE" id="PS00647">
    <property type="entry name" value="THYMID_PHOSPHORYLASE"/>
    <property type="match status" value="1"/>
</dbReference>
<comment type="caution">
    <text evidence="8">The sequence shown here is derived from an EMBL/GenBank/DDBJ whole genome shotgun (WGS) entry which is preliminary data.</text>
</comment>
<dbReference type="NCBIfam" id="NF004490">
    <property type="entry name" value="PRK05820.1"/>
    <property type="match status" value="1"/>
</dbReference>
<dbReference type="EMBL" id="JMCB01000017">
    <property type="protein sequence ID" value="KFE63517.1"/>
    <property type="molecule type" value="Genomic_DNA"/>
</dbReference>
<dbReference type="PATRIC" id="fig|394096.3.peg.6966"/>
<dbReference type="InterPro" id="IPR036566">
    <property type="entry name" value="PYNP-like_C_sf"/>
</dbReference>
<dbReference type="Gene3D" id="1.20.970.10">
    <property type="entry name" value="Transferase, Pyrimidine Nucleoside Phosphorylase, Chain C"/>
    <property type="match status" value="1"/>
</dbReference>
<dbReference type="PIRSF" id="PIRSF000478">
    <property type="entry name" value="TP_PyNP"/>
    <property type="match status" value="1"/>
</dbReference>
<reference evidence="8 9" key="1">
    <citation type="submission" date="2014-04" db="EMBL/GenBank/DDBJ databases">
        <title>Genome assembly of Hyalangium minutum DSM 14724.</title>
        <authorList>
            <person name="Sharma G."/>
            <person name="Subramanian S."/>
        </authorList>
    </citation>
    <scope>NUCLEOTIDE SEQUENCE [LARGE SCALE GENOMIC DNA]</scope>
    <source>
        <strain evidence="8 9">DSM 14724</strain>
    </source>
</reference>
<dbReference type="EC" id="2.4.2.4" evidence="3"/>
<dbReference type="GO" id="GO:0005829">
    <property type="term" value="C:cytosol"/>
    <property type="evidence" value="ECO:0007669"/>
    <property type="project" value="TreeGrafter"/>
</dbReference>
<dbReference type="InterPro" id="IPR017872">
    <property type="entry name" value="Pyrmidine_PPase_CS"/>
</dbReference>
<sequence>MAPSVRPYELIKAKRDGRELDPDSIREFIAAYTRGDVPDYQMSAMCMAVFFKGLNPVELGAWTQAMLESGEVLDLSETPGIKVDKHSTGGVGDKVSLSLAPLAAACGVPVPMISGRGLGHTGGTLDKLESIPGFKVDLSVADYRRLVRDVGACLIGQTATLAPADKKLYALRDVTATVDCLPLIASSIMSKKLAEGIDALVLDVKTGSGAFMKRLEDSRALARTMIGIGTQMKRKVTALITDMDQPLGRAVGNALEVIEAVDMLRGKAPADYTEVTLALTAEMLVLGGKAANEAQARQLLQRAMDDGSALRKLKEIVQVQGGDPLAIDDYSRLPQAKATADVLAPGDGFVTGIDTEAVGLAAVALGAGRQRVDSRIDPAVGFTLLRKVGEPVKAGEPVVRVHYNDAGPLQDVKARLLAAYRFGPQAPAPRPLIVERLE</sequence>
<dbReference type="InterPro" id="IPR036320">
    <property type="entry name" value="Glycosyl_Trfase_fam3_N_dom_sf"/>
</dbReference>
<keyword evidence="4" id="KW-0328">Glycosyltransferase</keyword>
<dbReference type="InterPro" id="IPR013102">
    <property type="entry name" value="PYNP_C"/>
</dbReference>
<dbReference type="SUPFAM" id="SSF54680">
    <property type="entry name" value="Pyrimidine nucleoside phosphorylase C-terminal domain"/>
    <property type="match status" value="1"/>
</dbReference>
<gene>
    <name evidence="8" type="ORF">DB31_2635</name>
</gene>
<evidence type="ECO:0000256" key="4">
    <source>
        <dbReference type="ARBA" id="ARBA00022676"/>
    </source>
</evidence>
<dbReference type="AlphaFoldDB" id="A0A085W754"/>
<dbReference type="GO" id="GO:0006206">
    <property type="term" value="P:pyrimidine nucleobase metabolic process"/>
    <property type="evidence" value="ECO:0007669"/>
    <property type="project" value="InterPro"/>
</dbReference>
<dbReference type="InterPro" id="IPR000053">
    <property type="entry name" value="Thymidine/pyrmidine_PPase"/>
</dbReference>
<dbReference type="NCBIfam" id="TIGR02644">
    <property type="entry name" value="Y_phosphoryl"/>
    <property type="match status" value="1"/>
</dbReference>
<name>A0A085W754_9BACT</name>
<dbReference type="Gene3D" id="3.90.1170.30">
    <property type="entry name" value="Pyrimidine nucleoside phosphorylase-like, C-terminal domain"/>
    <property type="match status" value="1"/>
</dbReference>
<comment type="subunit">
    <text evidence="2">Homodimer.</text>
</comment>
<dbReference type="STRING" id="394096.DB31_2635"/>
<dbReference type="SMART" id="SM00941">
    <property type="entry name" value="PYNP_C"/>
    <property type="match status" value="1"/>
</dbReference>
<comment type="similarity">
    <text evidence="1">Belongs to the thymidine/pyrimidine-nucleoside phosphorylase family.</text>
</comment>
<dbReference type="Proteomes" id="UP000028725">
    <property type="component" value="Unassembled WGS sequence"/>
</dbReference>
<feature type="domain" description="Pyrimidine nucleoside phosphorylase C-terminal" evidence="7">
    <location>
        <begin position="349"/>
        <end position="423"/>
    </location>
</feature>
<proteinExistence type="inferred from homology"/>
<dbReference type="PANTHER" id="PTHR10515">
    <property type="entry name" value="THYMIDINE PHOSPHORYLASE"/>
    <property type="match status" value="1"/>
</dbReference>
<comment type="catalytic activity">
    <reaction evidence="6">
        <text>thymidine + phosphate = 2-deoxy-alpha-D-ribose 1-phosphate + thymine</text>
        <dbReference type="Rhea" id="RHEA:16037"/>
        <dbReference type="ChEBI" id="CHEBI:17748"/>
        <dbReference type="ChEBI" id="CHEBI:17821"/>
        <dbReference type="ChEBI" id="CHEBI:43474"/>
        <dbReference type="ChEBI" id="CHEBI:57259"/>
        <dbReference type="EC" id="2.4.2.4"/>
    </reaction>
</comment>
<evidence type="ECO:0000256" key="3">
    <source>
        <dbReference type="ARBA" id="ARBA00011892"/>
    </source>
</evidence>
<dbReference type="Gene3D" id="3.40.1030.10">
    <property type="entry name" value="Nucleoside phosphorylase/phosphoribosyltransferase catalytic domain"/>
    <property type="match status" value="1"/>
</dbReference>
<dbReference type="SUPFAM" id="SSF47648">
    <property type="entry name" value="Nucleoside phosphorylase/phosphoribosyltransferase N-terminal domain"/>
    <property type="match status" value="1"/>
</dbReference>
<dbReference type="FunFam" id="3.40.1030.10:FF:000003">
    <property type="entry name" value="Pyrimidine-nucleoside phosphorylase"/>
    <property type="match status" value="1"/>
</dbReference>
<evidence type="ECO:0000256" key="2">
    <source>
        <dbReference type="ARBA" id="ARBA00011738"/>
    </source>
</evidence>
<dbReference type="InterPro" id="IPR000312">
    <property type="entry name" value="Glycosyl_Trfase_fam3"/>
</dbReference>
<dbReference type="GO" id="GO:0006213">
    <property type="term" value="P:pyrimidine nucleoside metabolic process"/>
    <property type="evidence" value="ECO:0007669"/>
    <property type="project" value="InterPro"/>
</dbReference>
<dbReference type="SUPFAM" id="SSF52418">
    <property type="entry name" value="Nucleoside phosphorylase/phosphoribosyltransferase catalytic domain"/>
    <property type="match status" value="1"/>
</dbReference>
<keyword evidence="9" id="KW-1185">Reference proteome</keyword>
<dbReference type="Pfam" id="PF00591">
    <property type="entry name" value="Glycos_transf_3"/>
    <property type="match status" value="1"/>
</dbReference>
<protein>
    <recommendedName>
        <fullName evidence="3">thymidine phosphorylase</fullName>
        <ecNumber evidence="3">2.4.2.4</ecNumber>
    </recommendedName>
</protein>
<dbReference type="GO" id="GO:0004645">
    <property type="term" value="F:1,4-alpha-oligoglucan phosphorylase activity"/>
    <property type="evidence" value="ECO:0007669"/>
    <property type="project" value="InterPro"/>
</dbReference>
<dbReference type="Pfam" id="PF07831">
    <property type="entry name" value="PYNP_C"/>
    <property type="match status" value="1"/>
</dbReference>
<dbReference type="InterPro" id="IPR018090">
    <property type="entry name" value="Pyrmidine_PPas_bac/euk"/>
</dbReference>
<evidence type="ECO:0000313" key="8">
    <source>
        <dbReference type="EMBL" id="KFE63517.1"/>
    </source>
</evidence>
<evidence type="ECO:0000256" key="6">
    <source>
        <dbReference type="ARBA" id="ARBA00048550"/>
    </source>
</evidence>
<dbReference type="InterPro" id="IPR017459">
    <property type="entry name" value="Glycosyl_Trfase_fam3_N_dom"/>
</dbReference>
<dbReference type="PANTHER" id="PTHR10515:SF0">
    <property type="entry name" value="THYMIDINE PHOSPHORYLASE"/>
    <property type="match status" value="1"/>
</dbReference>
<evidence type="ECO:0000256" key="1">
    <source>
        <dbReference type="ARBA" id="ARBA00006915"/>
    </source>
</evidence>
<evidence type="ECO:0000259" key="7">
    <source>
        <dbReference type="SMART" id="SM00941"/>
    </source>
</evidence>
<organism evidence="8 9">
    <name type="scientific">Hyalangium minutum</name>
    <dbReference type="NCBI Taxonomy" id="394096"/>
    <lineage>
        <taxon>Bacteria</taxon>
        <taxon>Pseudomonadati</taxon>
        <taxon>Myxococcota</taxon>
        <taxon>Myxococcia</taxon>
        <taxon>Myxococcales</taxon>
        <taxon>Cystobacterineae</taxon>
        <taxon>Archangiaceae</taxon>
        <taxon>Hyalangium</taxon>
    </lineage>
</organism>